<dbReference type="GO" id="GO:0005739">
    <property type="term" value="C:mitochondrion"/>
    <property type="evidence" value="ECO:0007669"/>
    <property type="project" value="TreeGrafter"/>
</dbReference>
<dbReference type="InterPro" id="IPR050838">
    <property type="entry name" value="Ketopantoate_reductase"/>
</dbReference>
<reference evidence="2" key="1">
    <citation type="submission" date="2016-03" db="EMBL/GenBank/DDBJ databases">
        <authorList>
            <person name="Devillers H."/>
        </authorList>
    </citation>
    <scope>NUCLEOTIDE SEQUENCE [LARGE SCALE GENOMIC DNA]</scope>
</reference>
<dbReference type="OrthoDB" id="73846at2759"/>
<keyword evidence="2" id="KW-1185">Reference proteome</keyword>
<proteinExistence type="predicted"/>
<accession>A0A1G4KJN7</accession>
<dbReference type="GO" id="GO:0008677">
    <property type="term" value="F:2-dehydropantoate 2-reductase activity"/>
    <property type="evidence" value="ECO:0007669"/>
    <property type="project" value="TreeGrafter"/>
</dbReference>
<protein>
    <submittedName>
        <fullName evidence="1">LAMI_0H18866g1_1</fullName>
    </submittedName>
</protein>
<dbReference type="PANTHER" id="PTHR43765">
    <property type="entry name" value="2-DEHYDROPANTOATE 2-REDUCTASE-RELATED"/>
    <property type="match status" value="1"/>
</dbReference>
<gene>
    <name evidence="1" type="ORF">LAMI_0H18866G</name>
</gene>
<dbReference type="PANTHER" id="PTHR43765:SF4">
    <property type="entry name" value="CYTOCHROME B TRANSLATIONAL ACTIVATOR PROTEIN CBS2"/>
    <property type="match status" value="1"/>
</dbReference>
<organism evidence="1 2">
    <name type="scientific">Lachancea mirantina</name>
    <dbReference type="NCBI Taxonomy" id="1230905"/>
    <lineage>
        <taxon>Eukaryota</taxon>
        <taxon>Fungi</taxon>
        <taxon>Dikarya</taxon>
        <taxon>Ascomycota</taxon>
        <taxon>Saccharomycotina</taxon>
        <taxon>Saccharomycetes</taxon>
        <taxon>Saccharomycetales</taxon>
        <taxon>Saccharomycetaceae</taxon>
        <taxon>Lachancea</taxon>
    </lineage>
</organism>
<dbReference type="EMBL" id="LT598468">
    <property type="protein sequence ID" value="SCV04761.1"/>
    <property type="molecule type" value="Genomic_DNA"/>
</dbReference>
<dbReference type="STRING" id="1230905.A0A1G4KJN7"/>
<evidence type="ECO:0000313" key="1">
    <source>
        <dbReference type="EMBL" id="SCV04761.1"/>
    </source>
</evidence>
<dbReference type="GO" id="GO:0050661">
    <property type="term" value="F:NADP binding"/>
    <property type="evidence" value="ECO:0007669"/>
    <property type="project" value="TreeGrafter"/>
</dbReference>
<sequence length="362" mass="40594">MRLPRIYALGNSPLLSVLSHQIASLALQPKVPEVVLLLQDQKKLSRFLKNNSKLAVNEEFDTADKSKQLMASCSPPAFASGEIAKVENLIVGEPRRNTLHNSIGKYSQSISPETNVLLLNAELGSVEYLNESIWPNEAQRPNLLIGDTDPNFHVWLNDEFSAKHRGYRSKLRIIPVPREFSSHSEIGDVSGSELSTKENSFINLLCQLNRDDGTRALNLTMGDYNNYVIHKFRILSRKFCIGSLSVLNGCRQDEVKLSPRATTLMRELSAEHNKILNVAYPHISNENLFDVEQVLNAPSHITTKSFLAGDDTVSSKTLSDLSRISAQFHYLASRNKVACPKSRIISTLVRGKLDIMQKRRMI</sequence>
<name>A0A1G4KJN7_9SACH</name>
<dbReference type="Proteomes" id="UP000191024">
    <property type="component" value="Chromosome H"/>
</dbReference>
<dbReference type="AlphaFoldDB" id="A0A1G4KJN7"/>
<evidence type="ECO:0000313" key="2">
    <source>
        <dbReference type="Proteomes" id="UP000191024"/>
    </source>
</evidence>